<dbReference type="AlphaFoldDB" id="A0A1R3T5N4"/>
<dbReference type="EMBL" id="LT605205">
    <property type="protein sequence ID" value="SCD19285.1"/>
    <property type="molecule type" value="Genomic_DNA"/>
</dbReference>
<accession>A0A1R3T5N4</accession>
<evidence type="ECO:0000313" key="1">
    <source>
        <dbReference type="EMBL" id="SCD19285.1"/>
    </source>
</evidence>
<keyword evidence="2" id="KW-1185">Reference proteome</keyword>
<reference evidence="1 2" key="1">
    <citation type="submission" date="2016-08" db="EMBL/GenBank/DDBJ databases">
        <authorList>
            <person name="Seilhamer J.J."/>
        </authorList>
    </citation>
    <scope>NUCLEOTIDE SEQUENCE [LARGE SCALE GENOMIC DNA]</scope>
    <source>
        <strain evidence="1">M3/6</strain>
    </source>
</reference>
<dbReference type="RefSeq" id="WP_076928600.1">
    <property type="nucleotide sequence ID" value="NZ_LT605205.1"/>
</dbReference>
<dbReference type="Proteomes" id="UP000187464">
    <property type="component" value="Chromosome I"/>
</dbReference>
<dbReference type="KEGG" id="psac:PSM36_0455"/>
<sequence>MPYPKLNLGVVSDDDIVTGLLANDHQLFFFRNGYRYAGEVPPAYQGETASTVEVVKYAANKKYGIEGSEGQYEIPESKTEDNLLTSRIEVIIPTDNPSHLNVKRNLRCTGNVKEDYWQLLLYEDWDKEMREKLGIRQTLMEELQENKSTRKRVDEYTSVLESHKKEQKENVELELTVYHGQKPEKIGDYFFSSMGIATDRPALDYMVSYTVDGLVKNAGNNLILEVGRLIGQHWEPTERDEKRTIEAYLPTAMSLNYDIEIEIPEGYTVDGLDALSSDYSNDYGGFRSDYKLEGNKLFISASKTYGKSYVPLERWNEILLIAKKTNDFQAKTVILKKI</sequence>
<name>A0A1R3T5N4_9BACT</name>
<evidence type="ECO:0000313" key="2">
    <source>
        <dbReference type="Proteomes" id="UP000187464"/>
    </source>
</evidence>
<dbReference type="Gene3D" id="2.60.120.1130">
    <property type="match status" value="1"/>
</dbReference>
<protein>
    <submittedName>
        <fullName evidence="1">Uncharacterized protein</fullName>
    </submittedName>
</protein>
<gene>
    <name evidence="1" type="ORF">PSM36_0455</name>
</gene>
<organism evidence="1 2">
    <name type="scientific">Proteiniphilum saccharofermentans</name>
    <dbReference type="NCBI Taxonomy" id="1642647"/>
    <lineage>
        <taxon>Bacteria</taxon>
        <taxon>Pseudomonadati</taxon>
        <taxon>Bacteroidota</taxon>
        <taxon>Bacteroidia</taxon>
        <taxon>Bacteroidales</taxon>
        <taxon>Dysgonomonadaceae</taxon>
        <taxon>Proteiniphilum</taxon>
    </lineage>
</organism>
<proteinExistence type="predicted"/>